<evidence type="ECO:0000313" key="2">
    <source>
        <dbReference type="Proteomes" id="UP000078561"/>
    </source>
</evidence>
<sequence length="87" mass="9710">MLSSLFTVRLTAPAGCRTVMYKVSSAVHPPIKRPHTNVKQHLMVLENCFKTLETTPVAGSDSIHRRRLIYLLESNAKKLKQMSASSS</sequence>
<dbReference type="InParanoid" id="A0A163IV18"/>
<gene>
    <name evidence="1" type="primary">ABSGL_00833.1 scaffold 958</name>
</gene>
<name>A0A163IV18_ABSGL</name>
<keyword evidence="2" id="KW-1185">Reference proteome</keyword>
<reference evidence="1" key="1">
    <citation type="submission" date="2016-04" db="EMBL/GenBank/DDBJ databases">
        <authorList>
            <person name="Evans L.H."/>
            <person name="Alamgir A."/>
            <person name="Owens N."/>
            <person name="Weber N.D."/>
            <person name="Virtaneva K."/>
            <person name="Barbian K."/>
            <person name="Babar A."/>
            <person name="Rosenke K."/>
        </authorList>
    </citation>
    <scope>NUCLEOTIDE SEQUENCE [LARGE SCALE GENOMIC DNA]</scope>
    <source>
        <strain evidence="1">CBS 101.48</strain>
    </source>
</reference>
<dbReference type="AlphaFoldDB" id="A0A163IV18"/>
<proteinExistence type="predicted"/>
<dbReference type="Proteomes" id="UP000078561">
    <property type="component" value="Unassembled WGS sequence"/>
</dbReference>
<protein>
    <submittedName>
        <fullName evidence="1">Uncharacterized protein</fullName>
    </submittedName>
</protein>
<evidence type="ECO:0000313" key="1">
    <source>
        <dbReference type="EMBL" id="SAL95504.1"/>
    </source>
</evidence>
<accession>A0A163IV18</accession>
<organism evidence="1">
    <name type="scientific">Absidia glauca</name>
    <name type="common">Pin mould</name>
    <dbReference type="NCBI Taxonomy" id="4829"/>
    <lineage>
        <taxon>Eukaryota</taxon>
        <taxon>Fungi</taxon>
        <taxon>Fungi incertae sedis</taxon>
        <taxon>Mucoromycota</taxon>
        <taxon>Mucoromycotina</taxon>
        <taxon>Mucoromycetes</taxon>
        <taxon>Mucorales</taxon>
        <taxon>Cunninghamellaceae</taxon>
        <taxon>Absidia</taxon>
    </lineage>
</organism>
<dbReference type="EMBL" id="LT550334">
    <property type="protein sequence ID" value="SAL95504.1"/>
    <property type="molecule type" value="Genomic_DNA"/>
</dbReference>